<keyword evidence="2" id="KW-1185">Reference proteome</keyword>
<proteinExistence type="predicted"/>
<comment type="caution">
    <text evidence="1">The sequence shown here is derived from an EMBL/GenBank/DDBJ whole genome shotgun (WGS) entry which is preliminary data.</text>
</comment>
<dbReference type="Gene3D" id="3.40.50.1000">
    <property type="entry name" value="HAD superfamily/HAD-like"/>
    <property type="match status" value="1"/>
</dbReference>
<gene>
    <name evidence="1" type="ORF">RJ641_011040</name>
</gene>
<accession>A0AAN8V3N6</accession>
<dbReference type="Pfam" id="PF03767">
    <property type="entry name" value="Acid_phosphat_B"/>
    <property type="match status" value="1"/>
</dbReference>
<evidence type="ECO:0000313" key="1">
    <source>
        <dbReference type="EMBL" id="KAK6922736.1"/>
    </source>
</evidence>
<dbReference type="InterPro" id="IPR005519">
    <property type="entry name" value="Acid_phosphat_B-like"/>
</dbReference>
<name>A0AAN8V3N6_9MAGN</name>
<reference evidence="1 2" key="1">
    <citation type="submission" date="2023-12" db="EMBL/GenBank/DDBJ databases">
        <title>A high-quality genome assembly for Dillenia turbinata (Dilleniales).</title>
        <authorList>
            <person name="Chanderbali A."/>
        </authorList>
    </citation>
    <scope>NUCLEOTIDE SEQUENCE [LARGE SCALE GENOMIC DNA]</scope>
    <source>
        <strain evidence="1">LSX21</strain>
        <tissue evidence="1">Leaf</tissue>
    </source>
</reference>
<dbReference type="EMBL" id="JBAMMX010000018">
    <property type="protein sequence ID" value="KAK6922736.1"/>
    <property type="molecule type" value="Genomic_DNA"/>
</dbReference>
<dbReference type="InterPro" id="IPR023214">
    <property type="entry name" value="HAD_sf"/>
</dbReference>
<dbReference type="AlphaFoldDB" id="A0AAN8V3N6"/>
<evidence type="ECO:0000313" key="2">
    <source>
        <dbReference type="Proteomes" id="UP001370490"/>
    </source>
</evidence>
<organism evidence="1 2">
    <name type="scientific">Dillenia turbinata</name>
    <dbReference type="NCBI Taxonomy" id="194707"/>
    <lineage>
        <taxon>Eukaryota</taxon>
        <taxon>Viridiplantae</taxon>
        <taxon>Streptophyta</taxon>
        <taxon>Embryophyta</taxon>
        <taxon>Tracheophyta</taxon>
        <taxon>Spermatophyta</taxon>
        <taxon>Magnoliopsida</taxon>
        <taxon>eudicotyledons</taxon>
        <taxon>Gunneridae</taxon>
        <taxon>Pentapetalae</taxon>
        <taxon>Dilleniales</taxon>
        <taxon>Dilleniaceae</taxon>
        <taxon>Dillenia</taxon>
    </lineage>
</organism>
<protein>
    <submittedName>
        <fullName evidence="1">Acid phosphatase, class B-like</fullName>
    </submittedName>
</protein>
<sequence length="195" mass="21967">MSINKNEHLSTSVRTCVHGITTKASNDDRQTGMPRLSHLMTEIDNHLLTSSIGVPINSTRTLQIYAYRVKSVRVSIPVVKASLDAYAIKPEGIVESYSPFFFTILIMARGMCLMKFDSFLDVDDSMQLNQSELGHFIVLCATPYSIHFRRMGFFDAAEFDKWVQKAVAPPIKSSLKLYEEVLKLGFKIVLLIGRS</sequence>
<dbReference type="Proteomes" id="UP001370490">
    <property type="component" value="Unassembled WGS sequence"/>
</dbReference>